<evidence type="ECO:0000313" key="2">
    <source>
        <dbReference type="Proteomes" id="UP001434883"/>
    </source>
</evidence>
<gene>
    <name evidence="1" type="ORF">XENOCAPTIV_030043</name>
</gene>
<evidence type="ECO:0000313" key="1">
    <source>
        <dbReference type="EMBL" id="MEQ2209432.1"/>
    </source>
</evidence>
<sequence>MPLSQLISAASSLHDSVSVFSSSALPPPEQRANEEPRCWERGLNSHLDHRAQDGEAASWISNAEQGIKASAKKYKKAEEEKHQRLSRQLDLQPGNFILENPKPTSAVQLLNHFDIIGLFVFRFNIYHIRFVLTGINNLSI</sequence>
<protein>
    <submittedName>
        <fullName evidence="1">Uncharacterized protein</fullName>
    </submittedName>
</protein>
<keyword evidence="2" id="KW-1185">Reference proteome</keyword>
<proteinExistence type="predicted"/>
<reference evidence="1 2" key="1">
    <citation type="submission" date="2021-06" db="EMBL/GenBank/DDBJ databases">
        <authorList>
            <person name="Palmer J.M."/>
        </authorList>
    </citation>
    <scope>NUCLEOTIDE SEQUENCE [LARGE SCALE GENOMIC DNA]</scope>
    <source>
        <strain evidence="1 2">XC_2019</strain>
        <tissue evidence="1">Muscle</tissue>
    </source>
</reference>
<accession>A0ABV0RML8</accession>
<organism evidence="1 2">
    <name type="scientific">Xenoophorus captivus</name>
    <dbReference type="NCBI Taxonomy" id="1517983"/>
    <lineage>
        <taxon>Eukaryota</taxon>
        <taxon>Metazoa</taxon>
        <taxon>Chordata</taxon>
        <taxon>Craniata</taxon>
        <taxon>Vertebrata</taxon>
        <taxon>Euteleostomi</taxon>
        <taxon>Actinopterygii</taxon>
        <taxon>Neopterygii</taxon>
        <taxon>Teleostei</taxon>
        <taxon>Neoteleostei</taxon>
        <taxon>Acanthomorphata</taxon>
        <taxon>Ovalentaria</taxon>
        <taxon>Atherinomorphae</taxon>
        <taxon>Cyprinodontiformes</taxon>
        <taxon>Goodeidae</taxon>
        <taxon>Xenoophorus</taxon>
    </lineage>
</organism>
<name>A0ABV0RML8_9TELE</name>
<dbReference type="EMBL" id="JAHRIN010051317">
    <property type="protein sequence ID" value="MEQ2209432.1"/>
    <property type="molecule type" value="Genomic_DNA"/>
</dbReference>
<dbReference type="Proteomes" id="UP001434883">
    <property type="component" value="Unassembled WGS sequence"/>
</dbReference>
<comment type="caution">
    <text evidence="1">The sequence shown here is derived from an EMBL/GenBank/DDBJ whole genome shotgun (WGS) entry which is preliminary data.</text>
</comment>